<evidence type="ECO:0000256" key="2">
    <source>
        <dbReference type="ARBA" id="ARBA00022898"/>
    </source>
</evidence>
<dbReference type="PROSITE" id="PS00600">
    <property type="entry name" value="AA_TRANSFER_CLASS_3"/>
    <property type="match status" value="1"/>
</dbReference>
<dbReference type="NCBIfam" id="NF004718">
    <property type="entry name" value="PRK06062.1"/>
    <property type="match status" value="1"/>
</dbReference>
<protein>
    <submittedName>
        <fullName evidence="5">Aspartate aminotransferase family protein</fullName>
    </submittedName>
</protein>
<evidence type="ECO:0000313" key="5">
    <source>
        <dbReference type="EMBL" id="RRQ02786.1"/>
    </source>
</evidence>
<proteinExistence type="inferred from homology"/>
<dbReference type="Gene3D" id="3.40.640.10">
    <property type="entry name" value="Type I PLP-dependent aspartate aminotransferase-like (Major domain)"/>
    <property type="match status" value="1"/>
</dbReference>
<dbReference type="GO" id="GO:0008483">
    <property type="term" value="F:transaminase activity"/>
    <property type="evidence" value="ECO:0007669"/>
    <property type="project" value="UniProtKB-KW"/>
</dbReference>
<keyword evidence="5" id="KW-0808">Transferase</keyword>
<keyword evidence="2 3" id="KW-0663">Pyridoxal phosphate</keyword>
<dbReference type="GO" id="GO:0030170">
    <property type="term" value="F:pyridoxal phosphate binding"/>
    <property type="evidence" value="ECO:0007669"/>
    <property type="project" value="InterPro"/>
</dbReference>
<keyword evidence="6" id="KW-1185">Reference proteome</keyword>
<name>A0A3R8PEA2_9CORY</name>
<dbReference type="InterPro" id="IPR015424">
    <property type="entry name" value="PyrdxlP-dep_Trfase"/>
</dbReference>
<dbReference type="Proteomes" id="UP000278422">
    <property type="component" value="Unassembled WGS sequence"/>
</dbReference>
<feature type="compositionally biased region" description="Basic and acidic residues" evidence="4">
    <location>
        <begin position="91"/>
        <end position="102"/>
    </location>
</feature>
<organism evidence="5 6">
    <name type="scientific">Corynebacterium bovis</name>
    <dbReference type="NCBI Taxonomy" id="36808"/>
    <lineage>
        <taxon>Bacteria</taxon>
        <taxon>Bacillati</taxon>
        <taxon>Actinomycetota</taxon>
        <taxon>Actinomycetes</taxon>
        <taxon>Mycobacteriales</taxon>
        <taxon>Corynebacteriaceae</taxon>
        <taxon>Corynebacterium</taxon>
    </lineage>
</organism>
<reference evidence="5 6" key="1">
    <citation type="submission" date="2018-01" db="EMBL/GenBank/DDBJ databases">
        <title>Twenty Corynebacterium bovis Genomes.</title>
        <authorList>
            <person name="Gulvik C.A."/>
        </authorList>
    </citation>
    <scope>NUCLEOTIDE SEQUENCE [LARGE SCALE GENOMIC DNA]</scope>
    <source>
        <strain evidence="5 6">16-2004</strain>
    </source>
</reference>
<comment type="similarity">
    <text evidence="1 3">Belongs to the class-III pyridoxal-phosphate-dependent aminotransferase family.</text>
</comment>
<evidence type="ECO:0000256" key="1">
    <source>
        <dbReference type="ARBA" id="ARBA00008954"/>
    </source>
</evidence>
<dbReference type="PANTHER" id="PTHR43094:SF1">
    <property type="entry name" value="AMINOTRANSFERASE CLASS-III"/>
    <property type="match status" value="1"/>
</dbReference>
<feature type="region of interest" description="Disordered" evidence="4">
    <location>
        <begin position="1"/>
        <end position="102"/>
    </location>
</feature>
<evidence type="ECO:0000313" key="6">
    <source>
        <dbReference type="Proteomes" id="UP000278422"/>
    </source>
</evidence>
<dbReference type="SUPFAM" id="SSF53383">
    <property type="entry name" value="PLP-dependent transferases"/>
    <property type="match status" value="1"/>
</dbReference>
<dbReference type="PANTHER" id="PTHR43094">
    <property type="entry name" value="AMINOTRANSFERASE"/>
    <property type="match status" value="1"/>
</dbReference>
<sequence>MGDLNGCSRRRADDPPAPLTTADRTLAHGGPAIQTEGDAPDHDLHHPLPLRPDRPRRRHPRDRDGPDRPGHRGQGAVVHRLPGVPLTPGSEEARAAERRVREDDRNHVFHSWAAQATIDPMPVAAAQGAHFYAYDGTRYLDLGSQLVSANLGHNHPDLVEAIRRQAGRVTNLNPAFADDVRGELARRLVDRAQGDFSHVFFTNGGADAVEHAIRMARLHTGRRRILSAFRSYHGATGSAIMATGEARRHGNPTTDGDIEHFHGPFLHHSEFYSGSEEQECERALTHLEHTIQAWGPKETAAVLIESVVGSSGVIVPPDGYLQGVREICDRYDLLYIADEVMVGFGRTGTLFAYEHGGPEVRPDLVTFAKGVNSGYVPLGGVLISPAVYGTFAERPYPGGLTYSGHPLACAPGVAALDVYERDGIFERVADLGERVLRPALERIGAEHPSVADVRGRGFFWALEFSDGQGGAPDLSGFAAELKAAGIWPMVSGPRLHIAPPLITAEEDLVAALEAVDRAVSGVDAQLS</sequence>
<comment type="caution">
    <text evidence="5">The sequence shown here is derived from an EMBL/GenBank/DDBJ whole genome shotgun (WGS) entry which is preliminary data.</text>
</comment>
<dbReference type="EMBL" id="PQNQ01000031">
    <property type="protein sequence ID" value="RRQ02786.1"/>
    <property type="molecule type" value="Genomic_DNA"/>
</dbReference>
<keyword evidence="5" id="KW-0032">Aminotransferase</keyword>
<dbReference type="InterPro" id="IPR015422">
    <property type="entry name" value="PyrdxlP-dep_Trfase_small"/>
</dbReference>
<dbReference type="InterPro" id="IPR049704">
    <property type="entry name" value="Aminotrans_3_PPA_site"/>
</dbReference>
<dbReference type="CDD" id="cd00610">
    <property type="entry name" value="OAT_like"/>
    <property type="match status" value="1"/>
</dbReference>
<dbReference type="InterPro" id="IPR005814">
    <property type="entry name" value="Aminotrans_3"/>
</dbReference>
<evidence type="ECO:0000256" key="4">
    <source>
        <dbReference type="SAM" id="MobiDB-lite"/>
    </source>
</evidence>
<dbReference type="Gene3D" id="3.90.1150.10">
    <property type="entry name" value="Aspartate Aminotransferase, domain 1"/>
    <property type="match status" value="1"/>
</dbReference>
<dbReference type="GO" id="GO:0005829">
    <property type="term" value="C:cytosol"/>
    <property type="evidence" value="ECO:0007669"/>
    <property type="project" value="TreeGrafter"/>
</dbReference>
<dbReference type="InterPro" id="IPR015421">
    <property type="entry name" value="PyrdxlP-dep_Trfase_major"/>
</dbReference>
<gene>
    <name evidence="5" type="ORF">CXF42_09120</name>
</gene>
<dbReference type="Pfam" id="PF00202">
    <property type="entry name" value="Aminotran_3"/>
    <property type="match status" value="1"/>
</dbReference>
<feature type="compositionally biased region" description="Basic and acidic residues" evidence="4">
    <location>
        <begin position="61"/>
        <end position="70"/>
    </location>
</feature>
<evidence type="ECO:0000256" key="3">
    <source>
        <dbReference type="RuleBase" id="RU003560"/>
    </source>
</evidence>
<accession>A0A3R8PEA2</accession>
<dbReference type="AlphaFoldDB" id="A0A3R8PEA2"/>